<gene>
    <name evidence="2" type="ORF">E5K00_17955</name>
</gene>
<keyword evidence="1" id="KW-0732">Signal</keyword>
<protein>
    <submittedName>
        <fullName evidence="2">Uncharacterized protein</fullName>
    </submittedName>
</protein>
<dbReference type="Proteomes" id="UP000297549">
    <property type="component" value="Unassembled WGS sequence"/>
</dbReference>
<proteinExistence type="predicted"/>
<keyword evidence="3" id="KW-1185">Reference proteome</keyword>
<name>A0A4Z0PXE0_9BACT</name>
<comment type="caution">
    <text evidence="2">The sequence shown here is derived from an EMBL/GenBank/DDBJ whole genome shotgun (WGS) entry which is preliminary data.</text>
</comment>
<evidence type="ECO:0000256" key="1">
    <source>
        <dbReference type="SAM" id="SignalP"/>
    </source>
</evidence>
<accession>A0A4Z0PXE0</accession>
<feature type="signal peptide" evidence="1">
    <location>
        <begin position="1"/>
        <end position="25"/>
    </location>
</feature>
<dbReference type="AlphaFoldDB" id="A0A4Z0PXE0"/>
<evidence type="ECO:0000313" key="2">
    <source>
        <dbReference type="EMBL" id="TGE22135.1"/>
    </source>
</evidence>
<dbReference type="EMBL" id="SRLC01000002">
    <property type="protein sequence ID" value="TGE22135.1"/>
    <property type="molecule type" value="Genomic_DNA"/>
</dbReference>
<reference evidence="2 3" key="1">
    <citation type="submission" date="2019-04" db="EMBL/GenBank/DDBJ databases">
        <authorList>
            <person name="Feng G."/>
            <person name="Zhang J."/>
            <person name="Zhu H."/>
        </authorList>
    </citation>
    <scope>NUCLEOTIDE SEQUENCE [LARGE SCALE GENOMIC DNA]</scope>
    <source>
        <strain evidence="2 3">JCM 31653</strain>
    </source>
</reference>
<evidence type="ECO:0000313" key="3">
    <source>
        <dbReference type="Proteomes" id="UP000297549"/>
    </source>
</evidence>
<sequence length="89" mass="9933">MFRVRAGSFLFLLAAYSLRASLAWAQSQPKDDHLVPVGNYLTSYPGSNMAFLTGIVNDLRKLATSPSDQKLAQELLSDVEYLRNKLLTQ</sequence>
<feature type="chain" id="PRO_5021397283" evidence="1">
    <location>
        <begin position="26"/>
        <end position="89"/>
    </location>
</feature>
<organism evidence="2 3">
    <name type="scientific">Hymenobacter aquaticus</name>
    <dbReference type="NCBI Taxonomy" id="1867101"/>
    <lineage>
        <taxon>Bacteria</taxon>
        <taxon>Pseudomonadati</taxon>
        <taxon>Bacteroidota</taxon>
        <taxon>Cytophagia</taxon>
        <taxon>Cytophagales</taxon>
        <taxon>Hymenobacteraceae</taxon>
        <taxon>Hymenobacter</taxon>
    </lineage>
</organism>
<dbReference type="RefSeq" id="WP_135464655.1">
    <property type="nucleotide sequence ID" value="NZ_SRLC01000002.1"/>
</dbReference>